<dbReference type="EMBL" id="KV454018">
    <property type="protein sequence ID" value="ODV93351.1"/>
    <property type="molecule type" value="Genomic_DNA"/>
</dbReference>
<dbReference type="Pfam" id="PF00179">
    <property type="entry name" value="UQ_con"/>
    <property type="match status" value="1"/>
</dbReference>
<gene>
    <name evidence="3" type="ORF">PACTADRAFT_5137</name>
</gene>
<dbReference type="STRING" id="669874.A0A1E4TNP0"/>
<dbReference type="InterPro" id="IPR000608">
    <property type="entry name" value="UBC"/>
</dbReference>
<dbReference type="CDD" id="cd23808">
    <property type="entry name" value="UBCc_UBE2W"/>
    <property type="match status" value="1"/>
</dbReference>
<dbReference type="OrthoDB" id="406833at2759"/>
<name>A0A1E4TNP0_PACTA</name>
<evidence type="ECO:0000259" key="2">
    <source>
        <dbReference type="PROSITE" id="PS50127"/>
    </source>
</evidence>
<protein>
    <recommendedName>
        <fullName evidence="2">UBC core domain-containing protein</fullName>
    </recommendedName>
</protein>
<dbReference type="InterPro" id="IPR016135">
    <property type="entry name" value="UBQ-conjugating_enzyme/RWD"/>
</dbReference>
<keyword evidence="4" id="KW-1185">Reference proteome</keyword>
<dbReference type="Proteomes" id="UP000094236">
    <property type="component" value="Unassembled WGS sequence"/>
</dbReference>
<evidence type="ECO:0000313" key="4">
    <source>
        <dbReference type="Proteomes" id="UP000094236"/>
    </source>
</evidence>
<dbReference type="SUPFAM" id="SSF54495">
    <property type="entry name" value="UBC-like"/>
    <property type="match status" value="1"/>
</dbReference>
<dbReference type="Gene3D" id="3.10.110.10">
    <property type="entry name" value="Ubiquitin Conjugating Enzyme"/>
    <property type="match status" value="1"/>
</dbReference>
<dbReference type="PANTHER" id="PTHR24068">
    <property type="entry name" value="UBIQUITIN-CONJUGATING ENZYME E2"/>
    <property type="match status" value="1"/>
</dbReference>
<dbReference type="SMART" id="SM00212">
    <property type="entry name" value="UBCc"/>
    <property type="match status" value="1"/>
</dbReference>
<evidence type="ECO:0000313" key="3">
    <source>
        <dbReference type="EMBL" id="ODV93351.1"/>
    </source>
</evidence>
<accession>A0A1E4TNP0</accession>
<reference evidence="4" key="1">
    <citation type="submission" date="2016-05" db="EMBL/GenBank/DDBJ databases">
        <title>Comparative genomics of biotechnologically important yeasts.</title>
        <authorList>
            <consortium name="DOE Joint Genome Institute"/>
            <person name="Riley R."/>
            <person name="Haridas S."/>
            <person name="Wolfe K.H."/>
            <person name="Lopes M.R."/>
            <person name="Hittinger C.T."/>
            <person name="Goker M."/>
            <person name="Salamov A."/>
            <person name="Wisecaver J."/>
            <person name="Long T.M."/>
            <person name="Aerts A.L."/>
            <person name="Barry K."/>
            <person name="Choi C."/>
            <person name="Clum A."/>
            <person name="Coughlan A.Y."/>
            <person name="Deshpande S."/>
            <person name="Douglass A.P."/>
            <person name="Hanson S.J."/>
            <person name="Klenk H.-P."/>
            <person name="Labutti K."/>
            <person name="Lapidus A."/>
            <person name="Lindquist E."/>
            <person name="Lipzen A."/>
            <person name="Meier-Kolthoff J.P."/>
            <person name="Ohm R.A."/>
            <person name="Otillar R.P."/>
            <person name="Pangilinan J."/>
            <person name="Peng Y."/>
            <person name="Rokas A."/>
            <person name="Rosa C.A."/>
            <person name="Scheuner C."/>
            <person name="Sibirny A.A."/>
            <person name="Slot J.C."/>
            <person name="Stielow J.B."/>
            <person name="Sun H."/>
            <person name="Kurtzman C.P."/>
            <person name="Blackwell M."/>
            <person name="Grigoriev I.V."/>
            <person name="Jeffries T.W."/>
        </authorList>
    </citation>
    <scope>NUCLEOTIDE SEQUENCE [LARGE SCALE GENOMIC DNA]</scope>
    <source>
        <strain evidence="4">NRRL Y-2460</strain>
    </source>
</reference>
<feature type="region of interest" description="Disordered" evidence="1">
    <location>
        <begin position="125"/>
        <end position="154"/>
    </location>
</feature>
<feature type="domain" description="UBC core" evidence="2">
    <location>
        <begin position="2"/>
        <end position="154"/>
    </location>
</feature>
<evidence type="ECO:0000256" key="1">
    <source>
        <dbReference type="SAM" id="MobiDB-lite"/>
    </source>
</evidence>
<organism evidence="3 4">
    <name type="scientific">Pachysolen tannophilus NRRL Y-2460</name>
    <dbReference type="NCBI Taxonomy" id="669874"/>
    <lineage>
        <taxon>Eukaryota</taxon>
        <taxon>Fungi</taxon>
        <taxon>Dikarya</taxon>
        <taxon>Ascomycota</taxon>
        <taxon>Saccharomycotina</taxon>
        <taxon>Pichiomycetes</taxon>
        <taxon>Pachysolenaceae</taxon>
        <taxon>Pachysolen</taxon>
    </lineage>
</organism>
<dbReference type="AlphaFoldDB" id="A0A1E4TNP0"/>
<proteinExistence type="predicted"/>
<dbReference type="PROSITE" id="PS50127">
    <property type="entry name" value="UBC_2"/>
    <property type="match status" value="1"/>
</dbReference>
<sequence>MFATRRLLNEIKALGKELPENLHLIQTSELNKLYVDMKVLNNPIYSPEDIYRLQFIIGDEYPFESPQVQFILSRDDNITKIPIHPHIYSNGHICLDILGDKWSPVQNILSTSLSIHSMLCNNDRNERPPDDENYISHAPSNPKKSSFYYHDDNV</sequence>